<dbReference type="Pfam" id="PF00078">
    <property type="entry name" value="RVT_1"/>
    <property type="match status" value="1"/>
</dbReference>
<feature type="region of interest" description="Disordered" evidence="1">
    <location>
        <begin position="655"/>
        <end position="844"/>
    </location>
</feature>
<feature type="region of interest" description="Disordered" evidence="1">
    <location>
        <begin position="382"/>
        <end position="407"/>
    </location>
</feature>
<dbReference type="InterPro" id="IPR000477">
    <property type="entry name" value="RT_dom"/>
</dbReference>
<reference evidence="3" key="1">
    <citation type="submission" date="2021-02" db="EMBL/GenBank/DDBJ databases">
        <authorList>
            <person name="Dougan E. K."/>
            <person name="Rhodes N."/>
            <person name="Thang M."/>
            <person name="Chan C."/>
        </authorList>
    </citation>
    <scope>NUCLEOTIDE SEQUENCE</scope>
</reference>
<gene>
    <name evidence="3" type="ORF">SNEC2469_LOCUS6610</name>
</gene>
<accession>A0A812MPX7</accession>
<evidence type="ECO:0000259" key="2">
    <source>
        <dbReference type="PROSITE" id="PS50878"/>
    </source>
</evidence>
<evidence type="ECO:0000313" key="3">
    <source>
        <dbReference type="EMBL" id="CAE7273683.1"/>
    </source>
</evidence>
<feature type="compositionally biased region" description="Low complexity" evidence="1">
    <location>
        <begin position="1091"/>
        <end position="1102"/>
    </location>
</feature>
<feature type="compositionally biased region" description="Low complexity" evidence="1">
    <location>
        <begin position="1071"/>
        <end position="1084"/>
    </location>
</feature>
<organism evidence="3 4">
    <name type="scientific">Symbiodinium necroappetens</name>
    <dbReference type="NCBI Taxonomy" id="1628268"/>
    <lineage>
        <taxon>Eukaryota</taxon>
        <taxon>Sar</taxon>
        <taxon>Alveolata</taxon>
        <taxon>Dinophyceae</taxon>
        <taxon>Suessiales</taxon>
        <taxon>Symbiodiniaceae</taxon>
        <taxon>Symbiodinium</taxon>
    </lineage>
</organism>
<feature type="compositionally biased region" description="Pro residues" evidence="1">
    <location>
        <begin position="386"/>
        <end position="400"/>
    </location>
</feature>
<feature type="region of interest" description="Disordered" evidence="1">
    <location>
        <begin position="878"/>
        <end position="1127"/>
    </location>
</feature>
<dbReference type="AlphaFoldDB" id="A0A812MPX7"/>
<feature type="compositionally biased region" description="Basic residues" evidence="1">
    <location>
        <begin position="711"/>
        <end position="720"/>
    </location>
</feature>
<feature type="compositionally biased region" description="Basic residues" evidence="1">
    <location>
        <begin position="901"/>
        <end position="913"/>
    </location>
</feature>
<evidence type="ECO:0000313" key="4">
    <source>
        <dbReference type="Proteomes" id="UP000601435"/>
    </source>
</evidence>
<comment type="caution">
    <text evidence="3">The sequence shown here is derived from an EMBL/GenBank/DDBJ whole genome shotgun (WGS) entry which is preliminary data.</text>
</comment>
<dbReference type="Proteomes" id="UP000601435">
    <property type="component" value="Unassembled WGS sequence"/>
</dbReference>
<dbReference type="PROSITE" id="PS50878">
    <property type="entry name" value="RT_POL"/>
    <property type="match status" value="1"/>
</dbReference>
<feature type="domain" description="Reverse transcriptase" evidence="2">
    <location>
        <begin position="214"/>
        <end position="461"/>
    </location>
</feature>
<dbReference type="PANTHER" id="PTHR47027">
    <property type="entry name" value="REVERSE TRANSCRIPTASE DOMAIN-CONTAINING PROTEIN"/>
    <property type="match status" value="1"/>
</dbReference>
<dbReference type="EMBL" id="CAJNJA010011498">
    <property type="protein sequence ID" value="CAE7273683.1"/>
    <property type="molecule type" value="Genomic_DNA"/>
</dbReference>
<evidence type="ECO:0000256" key="1">
    <source>
        <dbReference type="SAM" id="MobiDB-lite"/>
    </source>
</evidence>
<feature type="compositionally biased region" description="Pro residues" evidence="1">
    <location>
        <begin position="1043"/>
        <end position="1054"/>
    </location>
</feature>
<feature type="compositionally biased region" description="Acidic residues" evidence="1">
    <location>
        <begin position="957"/>
        <end position="970"/>
    </location>
</feature>
<feature type="compositionally biased region" description="Polar residues" evidence="1">
    <location>
        <begin position="701"/>
        <end position="710"/>
    </location>
</feature>
<keyword evidence="4" id="KW-1185">Reference proteome</keyword>
<dbReference type="PANTHER" id="PTHR47027:SF20">
    <property type="entry name" value="REVERSE TRANSCRIPTASE-LIKE PROTEIN WITH RNA-DIRECTED DNA POLYMERASE DOMAIN"/>
    <property type="match status" value="1"/>
</dbReference>
<feature type="compositionally biased region" description="Basic and acidic residues" evidence="1">
    <location>
        <begin position="918"/>
        <end position="934"/>
    </location>
</feature>
<proteinExistence type="predicted"/>
<feature type="compositionally biased region" description="Low complexity" evidence="1">
    <location>
        <begin position="1000"/>
        <end position="1026"/>
    </location>
</feature>
<sequence length="1127" mass="124843">MTGKLRPANQISLLLQVPPPRGEDPHQTLATIAKAITIPGGGADTFKESKQLVQHRKQAQQAPAGAEARQLWKAVSRLRKQEFRQWKQAQAERAAHLDWRALRSLQQTQTHRGWQLQLTDDPEWQTQLRRHMEGIFAKPVPPAAQARGATLREALRRQCKHTPWIPFTMGELQHTSHKWARNRSTGPDGVSHEAAQHLLLDPAWGERVREVLNDMLYRGAIPGGIEQGITVLLPKVPKPLAWGDTRPITLSSTFLKWGRQGVELVAILRRVVQMAKDWGVKTWIVKLDIRKAFDSVWQHSLSELVAARVGGIPSPRFPAPPGGDRQPWEALLWLSLLQTRSLNVAVGDTLTPVPQSNGIRQGSPDSPDLFGAIIAKDLQAALQKAPPQPPDPQGGPPPPKAGGSFLDDTYLWSQNRQHLQSLLGFLEGELARDGLHIHPGKTAVLCSQSTTDTFTIKGETVHSQPPDSTVAALGTPLTFGDQTAAIIAEMTRRGRAAFSKHKKTLTARTSLKPRTIAHMSLVRGAALYAAETWPAHQHLLRAANTMQATHYREMMHLHRRATESWGEWHVRTLRTARVHMHREGMQRWSTYILQRIWTLWGHMARGGEAVTDMLHWKDLRFWRAEQRKPARTRVRHAGSTTTQHLANLTATVRRALRRPLGHRPGPGREPGELYTERSVATSREGPCPVGKPAKTEDLSKQVATTQVPQQRQHKHNTPKAGRKERAAGQLNSGEPRPPAKQQQQRSRQTCRTHLPNKDGDRVARTSSHRRNPNRGDTPTPWPQQRPTRSQRQALPPQHGAPASRYQHRRGTPPNPGRHMERGGYFAPPYNPETDPWHEQEGDPQQALPLPAQLTAGEMALRFGFPWYDSQGNLVLPSPSVPGSAGWMGHPPPGSHGEHSHSSSHKRPHQRKAKQQSQHQHETTHNYDCPTEHHSGSSSDDPVDPTTVGNPSLPGGDEQGDAEAAAEEEDQGGAAPTKRHMQKEEPNHKQPPRPPPPPKAQQPTPDSTTQRRTAAAAPRAATGRPAPWVQTVRDGRNIGKRPTPATPPAPSPTPAPQGEHTDLMQRYTSNPQAQLTAAQQALQAANRRGETQAMALQQQIQLIHDTAEQASIAPGTHGGTPGNVQNQP</sequence>
<name>A0A812MPX7_9DINO</name>
<feature type="compositionally biased region" description="Low complexity" evidence="1">
    <location>
        <begin position="782"/>
        <end position="792"/>
    </location>
</feature>
<protein>
    <recommendedName>
        <fullName evidence="2">Reverse transcriptase domain-containing protein</fullName>
    </recommendedName>
</protein>